<proteinExistence type="predicted"/>
<reference evidence="1 2" key="1">
    <citation type="submission" date="2014-02" db="EMBL/GenBank/DDBJ databases">
        <title>Expanding our view of genomic diversity in Candidatus Accumulibacter clades.</title>
        <authorList>
            <person name="Skennerton C.T."/>
            <person name="Barr J.J."/>
            <person name="Slater F.R."/>
            <person name="Bond P.L."/>
            <person name="Tyson G.W."/>
        </authorList>
    </citation>
    <scope>NUCLEOTIDE SEQUENCE [LARGE SCALE GENOMIC DNA]</scope>
    <source>
        <strain evidence="2">BA-91</strain>
    </source>
</reference>
<name>A0A080LRJ6_9PROT</name>
<protein>
    <submittedName>
        <fullName evidence="1">Uncharacterized protein</fullName>
    </submittedName>
</protein>
<evidence type="ECO:0000313" key="1">
    <source>
        <dbReference type="EMBL" id="KFB70813.1"/>
    </source>
</evidence>
<organism evidence="1 2">
    <name type="scientific">Candidatus Accumulibacter phosphatis</name>
    <dbReference type="NCBI Taxonomy" id="327160"/>
    <lineage>
        <taxon>Bacteria</taxon>
        <taxon>Pseudomonadati</taxon>
        <taxon>Pseudomonadota</taxon>
        <taxon>Betaproteobacteria</taxon>
        <taxon>Candidatus Accumulibacter</taxon>
    </lineage>
</organism>
<evidence type="ECO:0000313" key="2">
    <source>
        <dbReference type="Proteomes" id="UP000020077"/>
    </source>
</evidence>
<gene>
    <name evidence="1" type="ORF">AW09_004067</name>
</gene>
<dbReference type="AlphaFoldDB" id="A0A080LRJ6"/>
<dbReference type="Proteomes" id="UP000020077">
    <property type="component" value="Unassembled WGS sequence"/>
</dbReference>
<accession>A0A080LRJ6</accession>
<comment type="caution">
    <text evidence="1">The sequence shown here is derived from an EMBL/GenBank/DDBJ whole genome shotgun (WGS) entry which is preliminary data.</text>
</comment>
<sequence length="71" mass="8522">MDRIEFKKVRCRLHRPVRFIDMHELQFRVVPRCAQRQPADTTETIDANLDRHFSFLRRVNGARLETSEPTI</sequence>
<dbReference type="EMBL" id="JDVG02000641">
    <property type="protein sequence ID" value="KFB70813.1"/>
    <property type="molecule type" value="Genomic_DNA"/>
</dbReference>